<proteinExistence type="predicted"/>
<dbReference type="AlphaFoldDB" id="A0AAV7MDT7"/>
<evidence type="ECO:0000313" key="1">
    <source>
        <dbReference type="EMBL" id="KAJ1100083.1"/>
    </source>
</evidence>
<accession>A0AAV7MDT7</accession>
<organism evidence="1 2">
    <name type="scientific">Pleurodeles waltl</name>
    <name type="common">Iberian ribbed newt</name>
    <dbReference type="NCBI Taxonomy" id="8319"/>
    <lineage>
        <taxon>Eukaryota</taxon>
        <taxon>Metazoa</taxon>
        <taxon>Chordata</taxon>
        <taxon>Craniata</taxon>
        <taxon>Vertebrata</taxon>
        <taxon>Euteleostomi</taxon>
        <taxon>Amphibia</taxon>
        <taxon>Batrachia</taxon>
        <taxon>Caudata</taxon>
        <taxon>Salamandroidea</taxon>
        <taxon>Salamandridae</taxon>
        <taxon>Pleurodelinae</taxon>
        <taxon>Pleurodeles</taxon>
    </lineage>
</organism>
<reference evidence="1" key="1">
    <citation type="journal article" date="2022" name="bioRxiv">
        <title>Sequencing and chromosome-scale assembly of the giantPleurodeles waltlgenome.</title>
        <authorList>
            <person name="Brown T."/>
            <person name="Elewa A."/>
            <person name="Iarovenko S."/>
            <person name="Subramanian E."/>
            <person name="Araus A.J."/>
            <person name="Petzold A."/>
            <person name="Susuki M."/>
            <person name="Suzuki K.-i.T."/>
            <person name="Hayashi T."/>
            <person name="Toyoda A."/>
            <person name="Oliveira C."/>
            <person name="Osipova E."/>
            <person name="Leigh N.D."/>
            <person name="Simon A."/>
            <person name="Yun M.H."/>
        </authorList>
    </citation>
    <scope>NUCLEOTIDE SEQUENCE</scope>
    <source>
        <strain evidence="1">20211129_DDA</strain>
        <tissue evidence="1">Liver</tissue>
    </source>
</reference>
<comment type="caution">
    <text evidence="1">The sequence shown here is derived from an EMBL/GenBank/DDBJ whole genome shotgun (WGS) entry which is preliminary data.</text>
</comment>
<dbReference type="Proteomes" id="UP001066276">
    <property type="component" value="Chromosome 10"/>
</dbReference>
<gene>
    <name evidence="1" type="ORF">NDU88_005172</name>
</gene>
<evidence type="ECO:0000313" key="2">
    <source>
        <dbReference type="Proteomes" id="UP001066276"/>
    </source>
</evidence>
<name>A0AAV7MDT7_PLEWA</name>
<sequence>MQVGTHPSMWIEGADHMPLTQGSGEDDVPMAIPNSVRNRWQSRGGGTGTPYDVCWSPFREIRCDMNLIPMGGMREGHAKELPDLLMLQEADNDGAKPCHTVLAFLTHVMRSLEL</sequence>
<dbReference type="EMBL" id="JANPWB010000014">
    <property type="protein sequence ID" value="KAJ1100083.1"/>
    <property type="molecule type" value="Genomic_DNA"/>
</dbReference>
<protein>
    <submittedName>
        <fullName evidence="1">Uncharacterized protein</fullName>
    </submittedName>
</protein>
<keyword evidence="2" id="KW-1185">Reference proteome</keyword>